<sequence>MKYRTLGSTSLQVSEIGFGAWQLGNEKDWGEMSENEAISLVHHAMNQGCTFFDTAPNYGAGKSEELLGKALIHSREKVVINTKIGHHPNQVVDFDVSKLRTSIESSLQRLQTDYVDTLLLHNPPFSCLQGRSAQFELLDTLKNEGKIRAYGASVDTSEEMLEILEHTNAQVIEVMFNIFYQEPLKAFQKAKEKNVGLIIKVPLDSGWLSGKYHQDSVFTGIRSRWSKEQIKRRQDVLGKLQPIIGNESIVQTALRFILAFEEVSTVIPGARDDKQLTENLAASKGKMSAEARRKIQTFWQEEIEPSPLGW</sequence>
<dbReference type="SUPFAM" id="SSF51430">
    <property type="entry name" value="NAD(P)-linked oxidoreductase"/>
    <property type="match status" value="1"/>
</dbReference>
<accession>A0A6M0QD73</accession>
<dbReference type="AlphaFoldDB" id="A0A6M0QD73"/>
<dbReference type="InterPro" id="IPR023210">
    <property type="entry name" value="NADP_OxRdtase_dom"/>
</dbReference>
<gene>
    <name evidence="2" type="ORF">G4D63_17380</name>
</gene>
<dbReference type="CDD" id="cd19086">
    <property type="entry name" value="AKR_AKR11C1"/>
    <property type="match status" value="1"/>
</dbReference>
<dbReference type="InterPro" id="IPR036812">
    <property type="entry name" value="NAD(P)_OxRdtase_dom_sf"/>
</dbReference>
<comment type="caution">
    <text evidence="2">The sequence shown here is derived from an EMBL/GenBank/DDBJ whole genome shotgun (WGS) entry which is preliminary data.</text>
</comment>
<dbReference type="Gene3D" id="3.20.20.100">
    <property type="entry name" value="NADP-dependent oxidoreductase domain"/>
    <property type="match status" value="1"/>
</dbReference>
<dbReference type="RefSeq" id="WP_163181113.1">
    <property type="nucleotide sequence ID" value="NZ_JAAIWM010000007.1"/>
</dbReference>
<proteinExistence type="predicted"/>
<evidence type="ECO:0000313" key="2">
    <source>
        <dbReference type="EMBL" id="NEY73510.1"/>
    </source>
</evidence>
<keyword evidence="3" id="KW-1185">Reference proteome</keyword>
<dbReference type="Proteomes" id="UP000481043">
    <property type="component" value="Unassembled WGS sequence"/>
</dbReference>
<feature type="domain" description="NADP-dependent oxidoreductase" evidence="1">
    <location>
        <begin position="15"/>
        <end position="297"/>
    </location>
</feature>
<dbReference type="Pfam" id="PF00248">
    <property type="entry name" value="Aldo_ket_red"/>
    <property type="match status" value="1"/>
</dbReference>
<organism evidence="2 3">
    <name type="scientific">Bacillus mesophilus</name>
    <dbReference type="NCBI Taxonomy" id="1808955"/>
    <lineage>
        <taxon>Bacteria</taxon>
        <taxon>Bacillati</taxon>
        <taxon>Bacillota</taxon>
        <taxon>Bacilli</taxon>
        <taxon>Bacillales</taxon>
        <taxon>Bacillaceae</taxon>
        <taxon>Bacillus</taxon>
    </lineage>
</organism>
<name>A0A6M0QD73_9BACI</name>
<dbReference type="PANTHER" id="PTHR43312:SF1">
    <property type="entry name" value="NADP-DEPENDENT OXIDOREDUCTASE DOMAIN-CONTAINING PROTEIN"/>
    <property type="match status" value="1"/>
</dbReference>
<dbReference type="PANTHER" id="PTHR43312">
    <property type="entry name" value="D-THREO-ALDOSE 1-DEHYDROGENASE"/>
    <property type="match status" value="1"/>
</dbReference>
<protein>
    <submittedName>
        <fullName evidence="2">Aldo/keto reductase</fullName>
    </submittedName>
</protein>
<dbReference type="EMBL" id="JAAIWM010000007">
    <property type="protein sequence ID" value="NEY73510.1"/>
    <property type="molecule type" value="Genomic_DNA"/>
</dbReference>
<evidence type="ECO:0000313" key="3">
    <source>
        <dbReference type="Proteomes" id="UP000481043"/>
    </source>
</evidence>
<reference evidence="2 3" key="1">
    <citation type="submission" date="2020-02" db="EMBL/GenBank/DDBJ databases">
        <title>Bacillus aquiflavi sp. nov., isolated from yellow water of strong flavor Chinese baijiu in Yibin region of China.</title>
        <authorList>
            <person name="Xie J."/>
        </authorList>
    </citation>
    <scope>NUCLEOTIDE SEQUENCE [LARGE SCALE GENOMIC DNA]</scope>
    <source>
        <strain evidence="2 3">SA4</strain>
    </source>
</reference>
<evidence type="ECO:0000259" key="1">
    <source>
        <dbReference type="Pfam" id="PF00248"/>
    </source>
</evidence>
<dbReference type="InterPro" id="IPR053135">
    <property type="entry name" value="AKR2_Oxidoreductase"/>
</dbReference>